<name>A0A673USM2_SURSU</name>
<feature type="signal peptide" evidence="15">
    <location>
        <begin position="1"/>
        <end position="21"/>
    </location>
</feature>
<evidence type="ECO:0000256" key="12">
    <source>
        <dbReference type="ARBA" id="ARBA00023157"/>
    </source>
</evidence>
<dbReference type="GeneID" id="115275727"/>
<dbReference type="GO" id="GO:0060348">
    <property type="term" value="P:bone development"/>
    <property type="evidence" value="ECO:0007669"/>
    <property type="project" value="TreeGrafter"/>
</dbReference>
<protein>
    <recommendedName>
        <fullName evidence="4">Mimecan</fullName>
    </recommendedName>
    <alternativeName>
        <fullName evidence="14">Osteoglycin</fullName>
    </alternativeName>
</protein>
<evidence type="ECO:0000313" key="16">
    <source>
        <dbReference type="Ensembl" id="ENSSSUP00005024342.1"/>
    </source>
</evidence>
<evidence type="ECO:0000256" key="15">
    <source>
        <dbReference type="SAM" id="SignalP"/>
    </source>
</evidence>
<keyword evidence="8 15" id="KW-0732">Signal</keyword>
<dbReference type="InterPro" id="IPR032675">
    <property type="entry name" value="LRR_dom_sf"/>
</dbReference>
<dbReference type="PROSITE" id="PS51450">
    <property type="entry name" value="LRR"/>
    <property type="match status" value="2"/>
</dbReference>
<dbReference type="SUPFAM" id="SSF52058">
    <property type="entry name" value="L domain-like"/>
    <property type="match status" value="1"/>
</dbReference>
<evidence type="ECO:0000256" key="1">
    <source>
        <dbReference type="ARBA" id="ARBA00003759"/>
    </source>
</evidence>
<organism evidence="16 17">
    <name type="scientific">Suricata suricatta</name>
    <name type="common">Meerkat</name>
    <dbReference type="NCBI Taxonomy" id="37032"/>
    <lineage>
        <taxon>Eukaryota</taxon>
        <taxon>Metazoa</taxon>
        <taxon>Chordata</taxon>
        <taxon>Craniata</taxon>
        <taxon>Vertebrata</taxon>
        <taxon>Euteleostomi</taxon>
        <taxon>Mammalia</taxon>
        <taxon>Eutheria</taxon>
        <taxon>Laurasiatheria</taxon>
        <taxon>Carnivora</taxon>
        <taxon>Feliformia</taxon>
        <taxon>Herpestidae</taxon>
        <taxon>Suricata</taxon>
    </lineage>
</organism>
<evidence type="ECO:0000256" key="13">
    <source>
        <dbReference type="ARBA" id="ARBA00023180"/>
    </source>
</evidence>
<keyword evidence="13" id="KW-0325">Glycoprotein</keyword>
<evidence type="ECO:0000256" key="9">
    <source>
        <dbReference type="ARBA" id="ARBA00022737"/>
    </source>
</evidence>
<dbReference type="InterPro" id="IPR001611">
    <property type="entry name" value="Leu-rich_rpt"/>
</dbReference>
<accession>A0A673USM2</accession>
<evidence type="ECO:0000256" key="5">
    <source>
        <dbReference type="ARBA" id="ARBA00022525"/>
    </source>
</evidence>
<sequence length="300" mass="34197">MRALQARLLLLLLLSAPLTQPAPPAQQDPRITYHYGTDYSEETLFSQDSEDKYLDGKNTKEKETTILHNEKSVQLPRDESVTLPPPKKESDEMPTCLLCVCLSGSVYCEEVDIDAVPPLPKESSYLYARFNKIKKLTAKDFADIPNLRRLDFTGNLIEDIEDGTFSKLSLLEELTLAENQLLKLPVLPPKLTLFNAKYNKIKSRGIKANTFKRLNNLSFLYLDHNALESVPLNLPESLRVIHLQFNNITSITDDTFCKANDTRYIRDRIEEIRLEGNPIILGKHPNSFICLKRLPVGSYF</sequence>
<dbReference type="PANTHER" id="PTHR46269">
    <property type="entry name" value="EPIPHYCAN-RELATED"/>
    <property type="match status" value="1"/>
</dbReference>
<dbReference type="Gene3D" id="3.80.10.10">
    <property type="entry name" value="Ribonuclease Inhibitor"/>
    <property type="match status" value="1"/>
</dbReference>
<dbReference type="GO" id="GO:0008083">
    <property type="term" value="F:growth factor activity"/>
    <property type="evidence" value="ECO:0007669"/>
    <property type="project" value="UniProtKB-KW"/>
</dbReference>
<evidence type="ECO:0000313" key="17">
    <source>
        <dbReference type="Proteomes" id="UP000472268"/>
    </source>
</evidence>
<evidence type="ECO:0000256" key="2">
    <source>
        <dbReference type="ARBA" id="ARBA00004498"/>
    </source>
</evidence>
<feature type="chain" id="PRO_5025591021" description="Mimecan" evidence="15">
    <location>
        <begin position="22"/>
        <end position="300"/>
    </location>
</feature>
<evidence type="ECO:0000256" key="11">
    <source>
        <dbReference type="ARBA" id="ARBA00023030"/>
    </source>
</evidence>
<dbReference type="Ensembl" id="ENSSSUT00005027872.1">
    <property type="protein sequence ID" value="ENSSSUP00005024342.1"/>
    <property type="gene ID" value="ENSSSUG00005015863.1"/>
</dbReference>
<evidence type="ECO:0000256" key="7">
    <source>
        <dbReference type="ARBA" id="ARBA00022614"/>
    </source>
</evidence>
<reference evidence="16" key="3">
    <citation type="submission" date="2025-09" db="UniProtKB">
        <authorList>
            <consortium name="Ensembl"/>
        </authorList>
    </citation>
    <scope>IDENTIFICATION</scope>
</reference>
<evidence type="ECO:0000256" key="6">
    <source>
        <dbReference type="ARBA" id="ARBA00022530"/>
    </source>
</evidence>
<keyword evidence="5" id="KW-0964">Secreted</keyword>
<comment type="similarity">
    <text evidence="3">Belongs to the small leucine-rich proteoglycan (SLRP) family. SLRP class III subfamily.</text>
</comment>
<comment type="subcellular location">
    <subcellularLocation>
        <location evidence="2">Secreted</location>
        <location evidence="2">Extracellular space</location>
        <location evidence="2">Extracellular matrix</location>
    </subcellularLocation>
</comment>
<keyword evidence="6" id="KW-0272">Extracellular matrix</keyword>
<dbReference type="RefSeq" id="XP_029775305.1">
    <property type="nucleotide sequence ID" value="XM_029919445.1"/>
</dbReference>
<dbReference type="GO" id="GO:0005615">
    <property type="term" value="C:extracellular space"/>
    <property type="evidence" value="ECO:0007669"/>
    <property type="project" value="TreeGrafter"/>
</dbReference>
<dbReference type="GO" id="GO:0031012">
    <property type="term" value="C:extracellular matrix"/>
    <property type="evidence" value="ECO:0007669"/>
    <property type="project" value="TreeGrafter"/>
</dbReference>
<keyword evidence="7" id="KW-0433">Leucine-rich repeat</keyword>
<dbReference type="Proteomes" id="UP000472268">
    <property type="component" value="Chromosome 13"/>
</dbReference>
<evidence type="ECO:0000256" key="14">
    <source>
        <dbReference type="ARBA" id="ARBA00031730"/>
    </source>
</evidence>
<keyword evidence="17" id="KW-1185">Reference proteome</keyword>
<dbReference type="CTD" id="4969"/>
<dbReference type="Pfam" id="PF13855">
    <property type="entry name" value="LRR_8"/>
    <property type="match status" value="1"/>
</dbReference>
<keyword evidence="10" id="KW-0654">Proteoglycan</keyword>
<proteinExistence type="inferred from homology"/>
<dbReference type="InterPro" id="IPR043547">
    <property type="entry name" value="Mimecan/Epiphycan/Opticin"/>
</dbReference>
<dbReference type="AlphaFoldDB" id="A0A673USM2"/>
<evidence type="ECO:0000256" key="10">
    <source>
        <dbReference type="ARBA" id="ARBA00022974"/>
    </source>
</evidence>
<comment type="function">
    <text evidence="1">Induces bone formation in conjunction with TGF-beta-1 or TGF-beta-2.</text>
</comment>
<keyword evidence="11" id="KW-0339">Growth factor</keyword>
<reference evidence="16" key="2">
    <citation type="submission" date="2025-08" db="UniProtKB">
        <authorList>
            <consortium name="Ensembl"/>
        </authorList>
    </citation>
    <scope>IDENTIFICATION</scope>
</reference>
<dbReference type="SMART" id="SM00369">
    <property type="entry name" value="LRR_TYP"/>
    <property type="match status" value="4"/>
</dbReference>
<evidence type="ECO:0000256" key="8">
    <source>
        <dbReference type="ARBA" id="ARBA00022729"/>
    </source>
</evidence>
<gene>
    <name evidence="16" type="primary">OGN</name>
</gene>
<dbReference type="OMA" id="RIIHLQF"/>
<evidence type="ECO:0000256" key="4">
    <source>
        <dbReference type="ARBA" id="ARBA00018423"/>
    </source>
</evidence>
<dbReference type="FunFam" id="3.80.10.10:FF:000698">
    <property type="entry name" value="Mimecan"/>
    <property type="match status" value="1"/>
</dbReference>
<reference evidence="16 17" key="1">
    <citation type="submission" date="2019-05" db="EMBL/GenBank/DDBJ databases">
        <title>A Chromosome-scale Meerkat (S. suricatta) Genome Assembly.</title>
        <authorList>
            <person name="Dudchenko O."/>
            <person name="Lieberman Aiden E."/>
            <person name="Tung J."/>
            <person name="Barreiro L.B."/>
            <person name="Clutton-Brock T.H."/>
        </authorList>
    </citation>
    <scope>NUCLEOTIDE SEQUENCE [LARGE SCALE GENOMIC DNA]</scope>
</reference>
<dbReference type="OrthoDB" id="7451790at2759"/>
<keyword evidence="9" id="KW-0677">Repeat</keyword>
<evidence type="ECO:0000256" key="3">
    <source>
        <dbReference type="ARBA" id="ARBA00006912"/>
    </source>
</evidence>
<dbReference type="PANTHER" id="PTHR46269:SF1">
    <property type="entry name" value="MIMECAN"/>
    <property type="match status" value="1"/>
</dbReference>
<dbReference type="GO" id="GO:0061975">
    <property type="term" value="P:articular cartilage development"/>
    <property type="evidence" value="ECO:0007669"/>
    <property type="project" value="TreeGrafter"/>
</dbReference>
<dbReference type="InterPro" id="IPR003591">
    <property type="entry name" value="Leu-rich_rpt_typical-subtyp"/>
</dbReference>
<dbReference type="FunFam" id="3.80.10.10:FF:000335">
    <property type="entry name" value="mimecan"/>
    <property type="match status" value="1"/>
</dbReference>
<keyword evidence="12" id="KW-1015">Disulfide bond</keyword>